<dbReference type="Proteomes" id="UP000800200">
    <property type="component" value="Unassembled WGS sequence"/>
</dbReference>
<dbReference type="OrthoDB" id="4567at2759"/>
<feature type="region of interest" description="Disordered" evidence="3">
    <location>
        <begin position="326"/>
        <end position="377"/>
    </location>
</feature>
<protein>
    <submittedName>
        <fullName evidence="5">Nuclear elongation and deformation protein 1</fullName>
    </submittedName>
</protein>
<dbReference type="SUPFAM" id="SSF56784">
    <property type="entry name" value="HAD-like"/>
    <property type="match status" value="1"/>
</dbReference>
<reference evidence="5" key="1">
    <citation type="journal article" date="2020" name="Stud. Mycol.">
        <title>101 Dothideomycetes genomes: a test case for predicting lifestyles and emergence of pathogens.</title>
        <authorList>
            <person name="Haridas S."/>
            <person name="Albert R."/>
            <person name="Binder M."/>
            <person name="Bloem J."/>
            <person name="Labutti K."/>
            <person name="Salamov A."/>
            <person name="Andreopoulos B."/>
            <person name="Baker S."/>
            <person name="Barry K."/>
            <person name="Bills G."/>
            <person name="Bluhm B."/>
            <person name="Cannon C."/>
            <person name="Castanera R."/>
            <person name="Culley D."/>
            <person name="Daum C."/>
            <person name="Ezra D."/>
            <person name="Gonzalez J."/>
            <person name="Henrissat B."/>
            <person name="Kuo A."/>
            <person name="Liang C."/>
            <person name="Lipzen A."/>
            <person name="Lutzoni F."/>
            <person name="Magnuson J."/>
            <person name="Mondo S."/>
            <person name="Nolan M."/>
            <person name="Ohm R."/>
            <person name="Pangilinan J."/>
            <person name="Park H.-J."/>
            <person name="Ramirez L."/>
            <person name="Alfaro M."/>
            <person name="Sun H."/>
            <person name="Tritt A."/>
            <person name="Yoshinaga Y."/>
            <person name="Zwiers L.-H."/>
            <person name="Turgeon B."/>
            <person name="Goodwin S."/>
            <person name="Spatafora J."/>
            <person name="Crous P."/>
            <person name="Grigoriev I."/>
        </authorList>
    </citation>
    <scope>NUCLEOTIDE SEQUENCE</scope>
    <source>
        <strain evidence="5">CBS 207.26</strain>
    </source>
</reference>
<dbReference type="SMART" id="SM00775">
    <property type="entry name" value="LNS2"/>
    <property type="match status" value="1"/>
</dbReference>
<dbReference type="AlphaFoldDB" id="A0A6A6DFC2"/>
<dbReference type="EMBL" id="ML994685">
    <property type="protein sequence ID" value="KAF2177693.1"/>
    <property type="molecule type" value="Genomic_DNA"/>
</dbReference>
<dbReference type="InterPro" id="IPR057124">
    <property type="entry name" value="Ned1-like_M"/>
</dbReference>
<evidence type="ECO:0000256" key="3">
    <source>
        <dbReference type="SAM" id="MobiDB-lite"/>
    </source>
</evidence>
<gene>
    <name evidence="5" type="ORF">K469DRAFT_602389</name>
</gene>
<sequence>MQYVRSISGSVSKTWNSINPATLSGAIDVIVVEQEDGSLACSPFHVRFGKLSLLRPTDKKVEFKVNDVKQDYAMKLGEGGEAFFVFQTSAAIPEELQTSPLASPAASPETKPVEPPPNRELPEPEPFDLDNGSSIRRGRQSISVPPSDSLHVDINQGRPKSGDWSGIPLPRSNTDDILPSAKAEISRSFDAKENGPLQVSKETATAWNTSTRSASPPPVSPSEAMARAINLSKKLFVSNIPNKVTDSGDLMLDMTGYKSSEEEALRAEVVARKVLADELEGNYDIGALIGADENGNLWIYSSEEAKAAAARKSALNMLNEDALRSSDAISDPGYHSDDARSDSTAEYAPHLRRDSDSAVELSTPPQSPEKKTNETRNYAKTLRLTSDQLKALDLKPGSNTMSFSVNRATCNAYMFYWKHDVPIVISDIDGTITKSDALGHVLNMIGRDWTHLGVAKLYTDIVNNGYNIFYLTSRSVGQADTTRAYLNGVLQEGYRLPKGPVIMSPDRTYAALRREIYLRKPEVFKMACLRDIMSLFGKPAGQTPFYAGFGNRLTDALSYRSVNIPSTRIFTINSNAEVSLDVLSLNSYKTGYASMREIVDHFFPPVGLLVPAGGEEFTDFNYWRERPMELEDFTDSEEEDDTTEAASIQSEDEGSEVGEDLEASYMSRDSMDETGNLDDSIIESVECDDYDEEEMEEEGAVDEYEEDNYEEDGDDEEEGKTPTDKTSGILDGQREQVEALDLAEPPPTPQGSSRKKPGGSTPALGSPKGILQKT</sequence>
<dbReference type="Pfam" id="PF24565">
    <property type="entry name" value="Ned1_M"/>
    <property type="match status" value="1"/>
</dbReference>
<dbReference type="Pfam" id="PF08235">
    <property type="entry name" value="LNS2"/>
    <property type="match status" value="1"/>
</dbReference>
<dbReference type="InterPro" id="IPR013209">
    <property type="entry name" value="LNS2"/>
</dbReference>
<feature type="region of interest" description="Disordered" evidence="3">
    <location>
        <begin position="99"/>
        <end position="176"/>
    </location>
</feature>
<dbReference type="PANTHER" id="PTHR12181">
    <property type="entry name" value="LIPIN"/>
    <property type="match status" value="1"/>
</dbReference>
<dbReference type="GO" id="GO:0005634">
    <property type="term" value="C:nucleus"/>
    <property type="evidence" value="ECO:0007669"/>
    <property type="project" value="TreeGrafter"/>
</dbReference>
<dbReference type="InterPro" id="IPR026058">
    <property type="entry name" value="LIPIN"/>
</dbReference>
<proteinExistence type="inferred from homology"/>
<feature type="compositionally biased region" description="Basic and acidic residues" evidence="3">
    <location>
        <begin position="334"/>
        <end position="356"/>
    </location>
</feature>
<accession>A0A6A6DFC2</accession>
<dbReference type="FunFam" id="3.40.50.1000:FF:000063">
    <property type="entry name" value="Nuclear elongation and deformation protein"/>
    <property type="match status" value="1"/>
</dbReference>
<feature type="compositionally biased region" description="Low complexity" evidence="3">
    <location>
        <begin position="132"/>
        <end position="143"/>
    </location>
</feature>
<dbReference type="InterPro" id="IPR023214">
    <property type="entry name" value="HAD_sf"/>
</dbReference>
<evidence type="ECO:0000313" key="5">
    <source>
        <dbReference type="EMBL" id="KAF2177693.1"/>
    </source>
</evidence>
<dbReference type="GO" id="GO:0009062">
    <property type="term" value="P:fatty acid catabolic process"/>
    <property type="evidence" value="ECO:0007669"/>
    <property type="project" value="TreeGrafter"/>
</dbReference>
<dbReference type="GO" id="GO:0008195">
    <property type="term" value="F:phosphatidate phosphatase activity"/>
    <property type="evidence" value="ECO:0007669"/>
    <property type="project" value="TreeGrafter"/>
</dbReference>
<dbReference type="GO" id="GO:0019432">
    <property type="term" value="P:triglyceride biosynthetic process"/>
    <property type="evidence" value="ECO:0007669"/>
    <property type="project" value="TreeGrafter"/>
</dbReference>
<evidence type="ECO:0000256" key="1">
    <source>
        <dbReference type="ARBA" id="ARBA00005476"/>
    </source>
</evidence>
<comment type="similarity">
    <text evidence="1">Belongs to the lipin family.</text>
</comment>
<name>A0A6A6DFC2_9PEZI</name>
<dbReference type="Pfam" id="PF04571">
    <property type="entry name" value="Lipin_N"/>
    <property type="match status" value="1"/>
</dbReference>
<dbReference type="InterPro" id="IPR036412">
    <property type="entry name" value="HAD-like_sf"/>
</dbReference>
<dbReference type="InterPro" id="IPR031315">
    <property type="entry name" value="LNS2/PITP"/>
</dbReference>
<organism evidence="5 6">
    <name type="scientific">Zopfia rhizophila CBS 207.26</name>
    <dbReference type="NCBI Taxonomy" id="1314779"/>
    <lineage>
        <taxon>Eukaryota</taxon>
        <taxon>Fungi</taxon>
        <taxon>Dikarya</taxon>
        <taxon>Ascomycota</taxon>
        <taxon>Pezizomycotina</taxon>
        <taxon>Dothideomycetes</taxon>
        <taxon>Dothideomycetes incertae sedis</taxon>
        <taxon>Zopfiaceae</taxon>
        <taxon>Zopfia</taxon>
    </lineage>
</organism>
<dbReference type="PANTHER" id="PTHR12181:SF12">
    <property type="entry name" value="PHOSPHATIDATE PHOSPHATASE"/>
    <property type="match status" value="1"/>
</dbReference>
<evidence type="ECO:0000256" key="2">
    <source>
        <dbReference type="ARBA" id="ARBA00022553"/>
    </source>
</evidence>
<evidence type="ECO:0000313" key="6">
    <source>
        <dbReference type="Proteomes" id="UP000800200"/>
    </source>
</evidence>
<dbReference type="InterPro" id="IPR007651">
    <property type="entry name" value="Lipin_N"/>
</dbReference>
<feature type="domain" description="LNS2/PITP" evidence="4">
    <location>
        <begin position="423"/>
        <end position="581"/>
    </location>
</feature>
<evidence type="ECO:0000259" key="4">
    <source>
        <dbReference type="SMART" id="SM00775"/>
    </source>
</evidence>
<keyword evidence="6" id="KW-1185">Reference proteome</keyword>
<feature type="compositionally biased region" description="Acidic residues" evidence="3">
    <location>
        <begin position="687"/>
        <end position="718"/>
    </location>
</feature>
<dbReference type="Gene3D" id="3.40.50.1000">
    <property type="entry name" value="HAD superfamily/HAD-like"/>
    <property type="match status" value="1"/>
</dbReference>
<keyword evidence="2" id="KW-0597">Phosphoprotein</keyword>
<feature type="compositionally biased region" description="Acidic residues" evidence="3">
    <location>
        <begin position="632"/>
        <end position="643"/>
    </location>
</feature>
<feature type="region of interest" description="Disordered" evidence="3">
    <location>
        <begin position="687"/>
        <end position="774"/>
    </location>
</feature>
<feature type="region of interest" description="Disordered" evidence="3">
    <location>
        <begin position="632"/>
        <end position="658"/>
    </location>
</feature>